<evidence type="ECO:0000313" key="2">
    <source>
        <dbReference type="Proteomes" id="UP000236724"/>
    </source>
</evidence>
<reference evidence="1 2" key="1">
    <citation type="submission" date="2016-10" db="EMBL/GenBank/DDBJ databases">
        <authorList>
            <person name="de Groot N.N."/>
        </authorList>
    </citation>
    <scope>NUCLEOTIDE SEQUENCE [LARGE SCALE GENOMIC DNA]</scope>
    <source>
        <strain evidence="1">MBHS1</strain>
    </source>
</reference>
<protein>
    <submittedName>
        <fullName evidence="1">Uncharacterized protein</fullName>
    </submittedName>
</protein>
<keyword evidence="2" id="KW-1185">Reference proteome</keyword>
<gene>
    <name evidence="1" type="ORF">MBHS_03711</name>
</gene>
<dbReference type="AlphaFoldDB" id="A0A1H6FFP0"/>
<evidence type="ECO:0000313" key="1">
    <source>
        <dbReference type="EMBL" id="SEH07824.1"/>
    </source>
</evidence>
<organism evidence="1 2">
    <name type="scientific">Candidatus Venteria ishoeyi</name>
    <dbReference type="NCBI Taxonomy" id="1899563"/>
    <lineage>
        <taxon>Bacteria</taxon>
        <taxon>Pseudomonadati</taxon>
        <taxon>Pseudomonadota</taxon>
        <taxon>Gammaproteobacteria</taxon>
        <taxon>Thiotrichales</taxon>
        <taxon>Thiotrichaceae</taxon>
        <taxon>Venteria</taxon>
    </lineage>
</organism>
<dbReference type="Proteomes" id="UP000236724">
    <property type="component" value="Unassembled WGS sequence"/>
</dbReference>
<proteinExistence type="predicted"/>
<dbReference type="EMBL" id="FMSV02000540">
    <property type="protein sequence ID" value="SEH07824.1"/>
    <property type="molecule type" value="Genomic_DNA"/>
</dbReference>
<accession>A0A1H6FFP0</accession>
<sequence>MQDTEVKKVSERHYELVLSSDITDEELSQYNQLS</sequence>
<name>A0A1H6FFP0_9GAMM</name>